<protein>
    <submittedName>
        <fullName evidence="1">Uncharacterized protein</fullName>
    </submittedName>
</protein>
<dbReference type="EMBL" id="JAJJMB010007708">
    <property type="protein sequence ID" value="KAI3927876.1"/>
    <property type="molecule type" value="Genomic_DNA"/>
</dbReference>
<sequence>MNRSQELNTIDTASHLPQQLGKEVVWYTKTRLQIFDLTGATTNCLKAHDIQILLLNHRNVDRKTHKNASVMENSNELCLGHHGRDDKGSEGYNL</sequence>
<gene>
    <name evidence="1" type="ORF">MKW98_023477</name>
</gene>
<evidence type="ECO:0000313" key="2">
    <source>
        <dbReference type="Proteomes" id="UP001202328"/>
    </source>
</evidence>
<dbReference type="Proteomes" id="UP001202328">
    <property type="component" value="Unassembled WGS sequence"/>
</dbReference>
<accession>A0AAD4XN37</accession>
<comment type="caution">
    <text evidence="1">The sequence shown here is derived from an EMBL/GenBank/DDBJ whole genome shotgun (WGS) entry which is preliminary data.</text>
</comment>
<name>A0AAD4XN37_9MAGN</name>
<organism evidence="1 2">
    <name type="scientific">Papaver atlanticum</name>
    <dbReference type="NCBI Taxonomy" id="357466"/>
    <lineage>
        <taxon>Eukaryota</taxon>
        <taxon>Viridiplantae</taxon>
        <taxon>Streptophyta</taxon>
        <taxon>Embryophyta</taxon>
        <taxon>Tracheophyta</taxon>
        <taxon>Spermatophyta</taxon>
        <taxon>Magnoliopsida</taxon>
        <taxon>Ranunculales</taxon>
        <taxon>Papaveraceae</taxon>
        <taxon>Papaveroideae</taxon>
        <taxon>Papaver</taxon>
    </lineage>
</organism>
<evidence type="ECO:0000313" key="1">
    <source>
        <dbReference type="EMBL" id="KAI3927876.1"/>
    </source>
</evidence>
<dbReference type="AlphaFoldDB" id="A0AAD4XN37"/>
<keyword evidence="2" id="KW-1185">Reference proteome</keyword>
<reference evidence="1" key="1">
    <citation type="submission" date="2022-04" db="EMBL/GenBank/DDBJ databases">
        <title>A functionally conserved STORR gene fusion in Papaver species that diverged 16.8 million years ago.</title>
        <authorList>
            <person name="Catania T."/>
        </authorList>
    </citation>
    <scope>NUCLEOTIDE SEQUENCE</scope>
    <source>
        <strain evidence="1">S-188037</strain>
    </source>
</reference>
<proteinExistence type="predicted"/>